<name>A0A4P1RKY4_LUPAN</name>
<dbReference type="Gene3D" id="1.25.40.10">
    <property type="entry name" value="Tetratricopeptide repeat domain"/>
    <property type="match status" value="4"/>
</dbReference>
<dbReference type="GO" id="GO:0009532">
    <property type="term" value="C:plastid stroma"/>
    <property type="evidence" value="ECO:0007669"/>
    <property type="project" value="UniProtKB-ARBA"/>
</dbReference>
<comment type="similarity">
    <text evidence="1">Belongs to the PPR family. PCMP-H subfamily.</text>
</comment>
<dbReference type="SUPFAM" id="SSF52096">
    <property type="entry name" value="ClpP/crotonase"/>
    <property type="match status" value="1"/>
</dbReference>
<dbReference type="GO" id="GO:0003723">
    <property type="term" value="F:RNA binding"/>
    <property type="evidence" value="ECO:0007669"/>
    <property type="project" value="InterPro"/>
</dbReference>
<dbReference type="Pfam" id="PF01535">
    <property type="entry name" value="PPR"/>
    <property type="match status" value="1"/>
</dbReference>
<dbReference type="GO" id="GO:0009451">
    <property type="term" value="P:RNA modification"/>
    <property type="evidence" value="ECO:0007669"/>
    <property type="project" value="InterPro"/>
</dbReference>
<dbReference type="Pfam" id="PF20431">
    <property type="entry name" value="E_motif"/>
    <property type="match status" value="1"/>
</dbReference>
<keyword evidence="3" id="KW-0677">Repeat</keyword>
<feature type="repeat" description="PPR" evidence="5">
    <location>
        <begin position="671"/>
        <end position="701"/>
    </location>
</feature>
<dbReference type="FunFam" id="1.25.40.10:FF:000031">
    <property type="entry name" value="Pentatricopeptide repeat-containing protein mitochondrial"/>
    <property type="match status" value="1"/>
</dbReference>
<feature type="domain" description="DYW" evidence="6">
    <location>
        <begin position="815"/>
        <end position="907"/>
    </location>
</feature>
<dbReference type="InterPro" id="IPR032867">
    <property type="entry name" value="DYW_dom"/>
</dbReference>
<protein>
    <recommendedName>
        <fullName evidence="6">DYW domain-containing protein</fullName>
    </recommendedName>
</protein>
<evidence type="ECO:0000256" key="2">
    <source>
        <dbReference type="ARBA" id="ARBA00007039"/>
    </source>
</evidence>
<dbReference type="InterPro" id="IPR046848">
    <property type="entry name" value="E_motif"/>
</dbReference>
<dbReference type="GO" id="GO:0004176">
    <property type="term" value="F:ATP-dependent peptidase activity"/>
    <property type="evidence" value="ECO:0007669"/>
    <property type="project" value="InterPro"/>
</dbReference>
<dbReference type="Gene3D" id="3.90.226.10">
    <property type="entry name" value="2-enoyl-CoA Hydratase, Chain A, domain 1"/>
    <property type="match status" value="1"/>
</dbReference>
<dbReference type="PANTHER" id="PTHR47926:SF450">
    <property type="entry name" value="DYW DOMAIN-CONTAINING PROTEIN"/>
    <property type="match status" value="1"/>
</dbReference>
<evidence type="ECO:0000259" key="6">
    <source>
        <dbReference type="Pfam" id="PF14432"/>
    </source>
</evidence>
<dbReference type="Proteomes" id="UP000188354">
    <property type="component" value="Chromosome LG04"/>
</dbReference>
<dbReference type="EMBL" id="CM007364">
    <property type="protein sequence ID" value="OIW12862.1"/>
    <property type="molecule type" value="Genomic_DNA"/>
</dbReference>
<evidence type="ECO:0000313" key="7">
    <source>
        <dbReference type="EMBL" id="OIW12862.1"/>
    </source>
</evidence>
<dbReference type="Pfam" id="PF12854">
    <property type="entry name" value="PPR_1"/>
    <property type="match status" value="1"/>
</dbReference>
<dbReference type="FunFam" id="3.90.226.10:FF:000020">
    <property type="entry name" value="ATP-dependent Clp protease proteolytic subunit"/>
    <property type="match status" value="1"/>
</dbReference>
<gene>
    <name evidence="7" type="ORF">TanjilG_24795</name>
</gene>
<evidence type="ECO:0000256" key="5">
    <source>
        <dbReference type="PROSITE-ProRule" id="PRU00708"/>
    </source>
</evidence>
<dbReference type="Gramene" id="OIW12862">
    <property type="protein sequence ID" value="OIW12862"/>
    <property type="gene ID" value="TanjilG_24795"/>
</dbReference>
<dbReference type="FunFam" id="1.25.40.10:FF:000366">
    <property type="entry name" value="Pentatricopeptide (PPR) repeat-containing protein"/>
    <property type="match status" value="1"/>
</dbReference>
<dbReference type="Pfam" id="PF00574">
    <property type="entry name" value="CLP_protease"/>
    <property type="match status" value="1"/>
</dbReference>
<dbReference type="CDD" id="cd07017">
    <property type="entry name" value="S14_ClpP_2"/>
    <property type="match status" value="1"/>
</dbReference>
<evidence type="ECO:0000256" key="3">
    <source>
        <dbReference type="ARBA" id="ARBA00022737"/>
    </source>
</evidence>
<dbReference type="InterPro" id="IPR023562">
    <property type="entry name" value="ClpP/TepA"/>
</dbReference>
<evidence type="ECO:0000256" key="1">
    <source>
        <dbReference type="ARBA" id="ARBA00006643"/>
    </source>
</evidence>
<dbReference type="InterPro" id="IPR002885">
    <property type="entry name" value="PPR_rpt"/>
</dbReference>
<dbReference type="Pfam" id="PF13041">
    <property type="entry name" value="PPR_2"/>
    <property type="match status" value="2"/>
</dbReference>
<accession>A0A4P1RKY4</accession>
<proteinExistence type="inferred from homology"/>
<sequence>MASSLLLPLSTPSSPFTFIDNSASKSSFFHGTTKFFPSFSKPTNKVERRCFKSPFAKSSFENIPNQFRKENLKDGLMDNFKNAPKYLYGLSPSQMDMFMTEDNPIRQQSERVTEESISSAKNYLDQGGMWSHSSMSNNGPSKYSMSVSMYRGGGGRGAGRPRTAPPDLPSLLLDARICYLGMPIVPAVAELLVAQFMWLDYDNPKKPIYLYINSSGTQNEKNETVGSETEAYSIADMMSYVKSDVYTVNCGMAYGQAAMLLSLGTKGYRAVQPNSSTKLYLPKVNRSSGAVIDMWIKAKELEANTEYYVELLAKGIGKSKEEIAKDVQRPKYFQAQEAIEYGIVDKIIDSRDATFDKRNYDEMLSKSRATRRQAGGNPQVAPSGFRIPSPTIFLYNTLISSLTHNNQTHLALSLYNRILNNHTLQPNTFTFPSLFKACASHPSYLHYGPPLHTHLFKFIQQPFDHFIQSSLLNFYAKYGKLNVSASLFSQITQPDLATWNTMLAAYANSADSDMSLEALHLFNHMQLGSQIRPNEVTLVALITACSNLSALPQGAWLHCYVLRNNLKLNRFVGTALIDMYSKCGCLNLAYQMFDDLSERDTFCYNAMIGGFAINGHGHEALELYRNMKLEGLLPDAATFVVTMFACSHVGFVEDGLQIFESIKEVHGMEPTLDHYGCLIDLLCRAGRLEEAEERLAEMPMKPNAVSWRSLLGAARLHRNINIGEVALKHLIELEPETSGNYVLLSNIYASIGRWNDVKKVRMMMKDHGVKKLPGSSLVEINGTMHEFLTCDKTHPCSKEIYSKIVEINRRLRDYGYEPRTSDVLLDVEEEDKEGVLSYHSERLAIAFALIASASTLPIRIIKNLRVCGDCHDITKLISAAYQRDIIVRDRNRFHHFHDGTCSCLDYW</sequence>
<comment type="subunit">
    <text evidence="4">Component of the chloroplastic Clp protease core complex which consist of at least 16 proteins: CLPP4 (3 copies), CLPP5 (3 copies), CLPR4 (2 copies), ClpP1 (1 copy), CLPP6 (1 copy), CLPR2 (1 copy), CLPT1 (1 copy), CLPT2 (1 copy) and 3 copies of CLPP3 and/or CLPR1 and/or CLPR3. The core complex is organized in two heptameric rings, one containing CLPP3,4,5,6 in a 1:2:3:1 ratio and the other CLPP1 and CLPR1,2,3,4 in a 3:1:1:1:1 ratio.</text>
</comment>
<dbReference type="PRINTS" id="PR00127">
    <property type="entry name" value="CLPPROTEASEP"/>
</dbReference>
<comment type="similarity">
    <text evidence="2">Belongs to the peptidase S14 family.</text>
</comment>
<dbReference type="PROSITE" id="PS51375">
    <property type="entry name" value="PPR"/>
    <property type="match status" value="2"/>
</dbReference>
<evidence type="ECO:0000313" key="8">
    <source>
        <dbReference type="Proteomes" id="UP000188354"/>
    </source>
</evidence>
<dbReference type="InterPro" id="IPR029045">
    <property type="entry name" value="ClpP/crotonase-like_dom_sf"/>
</dbReference>
<dbReference type="STRING" id="3871.A0A4P1RKY4"/>
<organism evidence="7 8">
    <name type="scientific">Lupinus angustifolius</name>
    <name type="common">Narrow-leaved blue lupine</name>
    <dbReference type="NCBI Taxonomy" id="3871"/>
    <lineage>
        <taxon>Eukaryota</taxon>
        <taxon>Viridiplantae</taxon>
        <taxon>Streptophyta</taxon>
        <taxon>Embryophyta</taxon>
        <taxon>Tracheophyta</taxon>
        <taxon>Spermatophyta</taxon>
        <taxon>Magnoliopsida</taxon>
        <taxon>eudicotyledons</taxon>
        <taxon>Gunneridae</taxon>
        <taxon>Pentapetalae</taxon>
        <taxon>rosids</taxon>
        <taxon>fabids</taxon>
        <taxon>Fabales</taxon>
        <taxon>Fabaceae</taxon>
        <taxon>Papilionoideae</taxon>
        <taxon>50 kb inversion clade</taxon>
        <taxon>genistoids sensu lato</taxon>
        <taxon>core genistoids</taxon>
        <taxon>Genisteae</taxon>
        <taxon>Lupinus</taxon>
    </lineage>
</organism>
<dbReference type="InterPro" id="IPR011990">
    <property type="entry name" value="TPR-like_helical_dom_sf"/>
</dbReference>
<dbReference type="GO" id="GO:0008270">
    <property type="term" value="F:zinc ion binding"/>
    <property type="evidence" value="ECO:0007669"/>
    <property type="project" value="InterPro"/>
</dbReference>
<evidence type="ECO:0000256" key="4">
    <source>
        <dbReference type="ARBA" id="ARBA00062827"/>
    </source>
</evidence>
<dbReference type="AlphaFoldDB" id="A0A4P1RKY4"/>
<feature type="repeat" description="PPR" evidence="5">
    <location>
        <begin position="600"/>
        <end position="634"/>
    </location>
</feature>
<dbReference type="InterPro" id="IPR046960">
    <property type="entry name" value="PPR_At4g14850-like_plant"/>
</dbReference>
<dbReference type="GO" id="GO:0004252">
    <property type="term" value="F:serine-type endopeptidase activity"/>
    <property type="evidence" value="ECO:0007669"/>
    <property type="project" value="InterPro"/>
</dbReference>
<dbReference type="InterPro" id="IPR001907">
    <property type="entry name" value="ClpP"/>
</dbReference>
<keyword evidence="8" id="KW-1185">Reference proteome</keyword>
<dbReference type="NCBIfam" id="TIGR00756">
    <property type="entry name" value="PPR"/>
    <property type="match status" value="3"/>
</dbReference>
<dbReference type="PANTHER" id="PTHR47926">
    <property type="entry name" value="PENTATRICOPEPTIDE REPEAT-CONTAINING PROTEIN"/>
    <property type="match status" value="1"/>
</dbReference>
<dbReference type="Pfam" id="PF14432">
    <property type="entry name" value="DYW_deaminase"/>
    <property type="match status" value="1"/>
</dbReference>
<reference evidence="7 8" key="1">
    <citation type="journal article" date="2017" name="Plant Biotechnol. J.">
        <title>A comprehensive draft genome sequence for lupin (Lupinus angustifolius), an emerging health food: insights into plant-microbe interactions and legume evolution.</title>
        <authorList>
            <person name="Hane J.K."/>
            <person name="Ming Y."/>
            <person name="Kamphuis L.G."/>
            <person name="Nelson M.N."/>
            <person name="Garg G."/>
            <person name="Atkins C.A."/>
            <person name="Bayer P.E."/>
            <person name="Bravo A."/>
            <person name="Bringans S."/>
            <person name="Cannon S."/>
            <person name="Edwards D."/>
            <person name="Foley R."/>
            <person name="Gao L.L."/>
            <person name="Harrison M.J."/>
            <person name="Huang W."/>
            <person name="Hurgobin B."/>
            <person name="Li S."/>
            <person name="Liu C.W."/>
            <person name="McGrath A."/>
            <person name="Morahan G."/>
            <person name="Murray J."/>
            <person name="Weller J."/>
            <person name="Jian J."/>
            <person name="Singh K.B."/>
        </authorList>
    </citation>
    <scope>NUCLEOTIDE SEQUENCE [LARGE SCALE GENOMIC DNA]</scope>
    <source>
        <strain evidence="8">cv. Tanjil</strain>
        <tissue evidence="7">Whole plant</tissue>
    </source>
</reference>
<dbReference type="GO" id="GO:0006508">
    <property type="term" value="P:proteolysis"/>
    <property type="evidence" value="ECO:0007669"/>
    <property type="project" value="InterPro"/>
</dbReference>